<accession>A0A8R1UF53</accession>
<dbReference type="AlphaFoldDB" id="A0A2A6BQX4"/>
<name>A0A2A6BQX4_PRIPA</name>
<dbReference type="Proteomes" id="UP000005239">
    <property type="component" value="Unassembled WGS sequence"/>
</dbReference>
<reference evidence="2" key="1">
    <citation type="journal article" date="2008" name="Nat. Genet.">
        <title>The Pristionchus pacificus genome provides a unique perspective on nematode lifestyle and parasitism.</title>
        <authorList>
            <person name="Dieterich C."/>
            <person name="Clifton S.W."/>
            <person name="Schuster L.N."/>
            <person name="Chinwalla A."/>
            <person name="Delehaunty K."/>
            <person name="Dinkelacker I."/>
            <person name="Fulton L."/>
            <person name="Fulton R."/>
            <person name="Godfrey J."/>
            <person name="Minx P."/>
            <person name="Mitreva M."/>
            <person name="Roeseler W."/>
            <person name="Tian H."/>
            <person name="Witte H."/>
            <person name="Yang S.P."/>
            <person name="Wilson R.K."/>
            <person name="Sommer R.J."/>
        </authorList>
    </citation>
    <scope>NUCLEOTIDE SEQUENCE [LARGE SCALE GENOMIC DNA]</scope>
    <source>
        <strain evidence="2">PS312</strain>
    </source>
</reference>
<organism evidence="1 2">
    <name type="scientific">Pristionchus pacificus</name>
    <name type="common">Parasitic nematode worm</name>
    <dbReference type="NCBI Taxonomy" id="54126"/>
    <lineage>
        <taxon>Eukaryota</taxon>
        <taxon>Metazoa</taxon>
        <taxon>Ecdysozoa</taxon>
        <taxon>Nematoda</taxon>
        <taxon>Chromadorea</taxon>
        <taxon>Rhabditida</taxon>
        <taxon>Rhabditina</taxon>
        <taxon>Diplogasteromorpha</taxon>
        <taxon>Diplogasteroidea</taxon>
        <taxon>Neodiplogasteridae</taxon>
        <taxon>Pristionchus</taxon>
    </lineage>
</organism>
<gene>
    <name evidence="1" type="primary">WBGene00114401</name>
</gene>
<accession>A0A2A6BQX4</accession>
<protein>
    <submittedName>
        <fullName evidence="1">Uncharacterized protein</fullName>
    </submittedName>
</protein>
<evidence type="ECO:0000313" key="1">
    <source>
        <dbReference type="EnsemblMetazoa" id="PPA24847.1"/>
    </source>
</evidence>
<sequence length="238" mass="27106">MGKPCAPYRTIGYEPLHRVTLISSMMNERKRSLANRHRKDVLSMVERELKVAAALDGRLKNADNLTVDQLRERVLKWMFSKNLSMKHEFVFEEMDNELYILMGKHCKCCEDAPPAERVRYTSMSSSSGADGEVVIESFPPIKTPRSPSIPTVFIPKSMMRSSGRAKKVTPITEQPKPTEQVYTTRFRTKNTYRLTSTAASSAPKKNGKGPTKEEDDEKSKCCCCQLYRECVLSFMNMC</sequence>
<proteinExistence type="predicted"/>
<dbReference type="EnsemblMetazoa" id="PPA24847.1">
    <property type="protein sequence ID" value="PPA24847.1"/>
    <property type="gene ID" value="WBGene00114401"/>
</dbReference>
<evidence type="ECO:0000313" key="2">
    <source>
        <dbReference type="Proteomes" id="UP000005239"/>
    </source>
</evidence>
<reference evidence="1" key="2">
    <citation type="submission" date="2022-06" db="UniProtKB">
        <authorList>
            <consortium name="EnsemblMetazoa"/>
        </authorList>
    </citation>
    <scope>IDENTIFICATION</scope>
    <source>
        <strain evidence="1">PS312</strain>
    </source>
</reference>
<keyword evidence="2" id="KW-1185">Reference proteome</keyword>